<dbReference type="InterPro" id="IPR058533">
    <property type="entry name" value="Cation_efflux_TM"/>
</dbReference>
<evidence type="ECO:0000259" key="7">
    <source>
        <dbReference type="Pfam" id="PF01545"/>
    </source>
</evidence>
<dbReference type="PANTHER" id="PTHR43840">
    <property type="entry name" value="MITOCHONDRIAL METAL TRANSPORTER 1-RELATED"/>
    <property type="match status" value="1"/>
</dbReference>
<sequence length="554" mass="62921">MGAAPIDFTPSFQQLDCPRGFLPNNSEDVSPMATHGHGTLVNLIKSSRPSISQGSNDHCFNCLMSYKRGRDSVTDEDPAPVTDCDEMHPKYRRSEERRLENILHGSPIRSQRLIGHSNLRYEWEKYWKTRDELKKMRNPIRKYYERTNKLIQNYIYIDRLLDSSLPHDLLNEYSNVGSYTFQHDDQKLCSATEATRRVNYPGIYSESTNTAPIKKIKRTPRELYYKISNEETPLLNSENIGGNSNIKIPEPENDDSFSGDRIVQIAIYVNLVANVTLLITKITTILLTNSLSVLASLVDAALDLLSTGIVWTTSRLIEKRDQYSYPIGRRSLEPLGVLIFSVIMITSFFQVGLQCIARLNSDNHTIIQLTLPAIIPMSATVIVKLLCWFWCRMVKNSGVQALAQDAMTDVVFNIFSIIFPLVGFYAKLWWFDALGGLLLSLYIVINWSTTSAGHIRNLTGAAASADERNVLLYLTMRFAKTIKQIQGLQAYHCGDKLYVEVDVVLDEQMTLRDSHDLGESLQYVLESVPIVDRAFVHQDYAGWNLPTHMEQQSS</sequence>
<dbReference type="HOGENOM" id="CLU_013430_10_1_1"/>
<organism evidence="8 9">
    <name type="scientific">Uncinula necator</name>
    <name type="common">Grape powdery mildew</name>
    <dbReference type="NCBI Taxonomy" id="52586"/>
    <lineage>
        <taxon>Eukaryota</taxon>
        <taxon>Fungi</taxon>
        <taxon>Dikarya</taxon>
        <taxon>Ascomycota</taxon>
        <taxon>Pezizomycotina</taxon>
        <taxon>Leotiomycetes</taxon>
        <taxon>Erysiphales</taxon>
        <taxon>Erysiphaceae</taxon>
        <taxon>Erysiphe</taxon>
    </lineage>
</organism>
<feature type="transmembrane region" description="Helical" evidence="6">
    <location>
        <begin position="402"/>
        <end position="422"/>
    </location>
</feature>
<accession>A0A0B1P5B2</accession>
<feature type="transmembrane region" description="Helical" evidence="6">
    <location>
        <begin position="293"/>
        <end position="314"/>
    </location>
</feature>
<dbReference type="GO" id="GO:0030003">
    <property type="term" value="P:intracellular monoatomic cation homeostasis"/>
    <property type="evidence" value="ECO:0007669"/>
    <property type="project" value="UniProtKB-ARBA"/>
</dbReference>
<dbReference type="EMBL" id="JNVN01001182">
    <property type="protein sequence ID" value="KHJ33862.1"/>
    <property type="molecule type" value="Genomic_DNA"/>
</dbReference>
<comment type="caution">
    <text evidence="8">The sequence shown here is derived from an EMBL/GenBank/DDBJ whole genome shotgun (WGS) entry which is preliminary data.</text>
</comment>
<dbReference type="NCBIfam" id="TIGR01297">
    <property type="entry name" value="CDF"/>
    <property type="match status" value="1"/>
</dbReference>
<feature type="transmembrane region" description="Helical" evidence="6">
    <location>
        <begin position="265"/>
        <end position="287"/>
    </location>
</feature>
<comment type="subcellular location">
    <subcellularLocation>
        <location evidence="1">Membrane</location>
        <topology evidence="1">Multi-pass membrane protein</topology>
    </subcellularLocation>
</comment>
<dbReference type="InterPro" id="IPR002524">
    <property type="entry name" value="Cation_efflux"/>
</dbReference>
<proteinExistence type="predicted"/>
<evidence type="ECO:0000256" key="4">
    <source>
        <dbReference type="ARBA" id="ARBA00022989"/>
    </source>
</evidence>
<dbReference type="GO" id="GO:0008324">
    <property type="term" value="F:monoatomic cation transmembrane transporter activity"/>
    <property type="evidence" value="ECO:0007669"/>
    <property type="project" value="InterPro"/>
</dbReference>
<dbReference type="GO" id="GO:0098771">
    <property type="term" value="P:inorganic ion homeostasis"/>
    <property type="evidence" value="ECO:0007669"/>
    <property type="project" value="UniProtKB-ARBA"/>
</dbReference>
<dbReference type="Gene3D" id="1.20.1510.10">
    <property type="entry name" value="Cation efflux protein transmembrane domain"/>
    <property type="match status" value="1"/>
</dbReference>
<reference evidence="8 9" key="1">
    <citation type="journal article" date="2014" name="BMC Genomics">
        <title>Adaptive genomic structural variation in the grape powdery mildew pathogen, Erysiphe necator.</title>
        <authorList>
            <person name="Jones L."/>
            <person name="Riaz S."/>
            <person name="Morales-Cruz A."/>
            <person name="Amrine K.C."/>
            <person name="McGuire B."/>
            <person name="Gubler W.D."/>
            <person name="Walker M.A."/>
            <person name="Cantu D."/>
        </authorList>
    </citation>
    <scope>NUCLEOTIDE SEQUENCE [LARGE SCALE GENOMIC DNA]</scope>
    <source>
        <strain evidence="9">c</strain>
    </source>
</reference>
<gene>
    <name evidence="8" type="ORF">EV44_g6339</name>
</gene>
<dbReference type="PANTHER" id="PTHR43840:SF4">
    <property type="entry name" value="CDF DIVALENT METAL CATION TRANSPORTER (EUROFUNG)"/>
    <property type="match status" value="1"/>
</dbReference>
<evidence type="ECO:0000256" key="5">
    <source>
        <dbReference type="ARBA" id="ARBA00023136"/>
    </source>
</evidence>
<keyword evidence="9" id="KW-1185">Reference proteome</keyword>
<evidence type="ECO:0000256" key="6">
    <source>
        <dbReference type="SAM" id="Phobius"/>
    </source>
</evidence>
<dbReference type="Proteomes" id="UP000030854">
    <property type="component" value="Unassembled WGS sequence"/>
</dbReference>
<evidence type="ECO:0000256" key="2">
    <source>
        <dbReference type="ARBA" id="ARBA00022448"/>
    </source>
</evidence>
<dbReference type="OMA" id="KKPIREY"/>
<dbReference type="AlphaFoldDB" id="A0A0B1P5B2"/>
<evidence type="ECO:0000313" key="8">
    <source>
        <dbReference type="EMBL" id="KHJ33862.1"/>
    </source>
</evidence>
<feature type="transmembrane region" description="Helical" evidence="6">
    <location>
        <begin position="335"/>
        <end position="353"/>
    </location>
</feature>
<keyword evidence="2" id="KW-0813">Transport</keyword>
<dbReference type="SUPFAM" id="SSF161111">
    <property type="entry name" value="Cation efflux protein transmembrane domain-like"/>
    <property type="match status" value="1"/>
</dbReference>
<dbReference type="Pfam" id="PF01545">
    <property type="entry name" value="Cation_efflux"/>
    <property type="match status" value="1"/>
</dbReference>
<dbReference type="FunFam" id="3.30.70.1350:FF:000004">
    <property type="entry name" value="Cation diffusion facilitator 10"/>
    <property type="match status" value="1"/>
</dbReference>
<dbReference type="FunFam" id="1.20.1510.10:FF:000005">
    <property type="entry name" value="Putative Cation diffusion facilitator 1"/>
    <property type="match status" value="1"/>
</dbReference>
<keyword evidence="5 6" id="KW-0472">Membrane</keyword>
<name>A0A0B1P5B2_UNCNE</name>
<evidence type="ECO:0000313" key="9">
    <source>
        <dbReference type="Proteomes" id="UP000030854"/>
    </source>
</evidence>
<dbReference type="Gene3D" id="3.30.70.1350">
    <property type="entry name" value="Cation efflux protein, cytoplasmic domain"/>
    <property type="match status" value="1"/>
</dbReference>
<dbReference type="GO" id="GO:0016020">
    <property type="term" value="C:membrane"/>
    <property type="evidence" value="ECO:0007669"/>
    <property type="project" value="UniProtKB-SubCell"/>
</dbReference>
<evidence type="ECO:0000256" key="1">
    <source>
        <dbReference type="ARBA" id="ARBA00004141"/>
    </source>
</evidence>
<dbReference type="InterPro" id="IPR050291">
    <property type="entry name" value="CDF_Transporter"/>
</dbReference>
<dbReference type="STRING" id="52586.A0A0B1P5B2"/>
<evidence type="ECO:0000256" key="3">
    <source>
        <dbReference type="ARBA" id="ARBA00022692"/>
    </source>
</evidence>
<feature type="transmembrane region" description="Helical" evidence="6">
    <location>
        <begin position="365"/>
        <end position="390"/>
    </location>
</feature>
<dbReference type="InterPro" id="IPR027469">
    <property type="entry name" value="Cation_efflux_TMD_sf"/>
</dbReference>
<dbReference type="SUPFAM" id="SSF160240">
    <property type="entry name" value="Cation efflux protein cytoplasmic domain-like"/>
    <property type="match status" value="1"/>
</dbReference>
<dbReference type="InterPro" id="IPR036837">
    <property type="entry name" value="Cation_efflux_CTD_sf"/>
</dbReference>
<protein>
    <submittedName>
        <fullName evidence="8">Putative cation diffusion</fullName>
    </submittedName>
</protein>
<keyword evidence="3 6" id="KW-0812">Transmembrane</keyword>
<keyword evidence="4 6" id="KW-1133">Transmembrane helix</keyword>
<feature type="domain" description="Cation efflux protein transmembrane" evidence="7">
    <location>
        <begin position="268"/>
        <end position="449"/>
    </location>
</feature>